<feature type="region of interest" description="Disordered" evidence="1">
    <location>
        <begin position="1"/>
        <end position="25"/>
    </location>
</feature>
<organism evidence="2 3">
    <name type="scientific">Zizania palustris</name>
    <name type="common">Northern wild rice</name>
    <dbReference type="NCBI Taxonomy" id="103762"/>
    <lineage>
        <taxon>Eukaryota</taxon>
        <taxon>Viridiplantae</taxon>
        <taxon>Streptophyta</taxon>
        <taxon>Embryophyta</taxon>
        <taxon>Tracheophyta</taxon>
        <taxon>Spermatophyta</taxon>
        <taxon>Magnoliopsida</taxon>
        <taxon>Liliopsida</taxon>
        <taxon>Poales</taxon>
        <taxon>Poaceae</taxon>
        <taxon>BOP clade</taxon>
        <taxon>Oryzoideae</taxon>
        <taxon>Oryzeae</taxon>
        <taxon>Zizaniinae</taxon>
        <taxon>Zizania</taxon>
    </lineage>
</organism>
<comment type="caution">
    <text evidence="2">The sequence shown here is derived from an EMBL/GenBank/DDBJ whole genome shotgun (WGS) entry which is preliminary data.</text>
</comment>
<sequence length="69" mass="7892">MRSRTLPSRGPERSRTHTIKESCPKDSRSTMLKITMILGLQPWFSPSKTSMPMVLEDKIINKVSKGFLE</sequence>
<name>A0A8J5SEE7_ZIZPA</name>
<evidence type="ECO:0000256" key="1">
    <source>
        <dbReference type="SAM" id="MobiDB-lite"/>
    </source>
</evidence>
<feature type="compositionally biased region" description="Basic and acidic residues" evidence="1">
    <location>
        <begin position="10"/>
        <end position="25"/>
    </location>
</feature>
<reference evidence="2" key="1">
    <citation type="journal article" date="2021" name="bioRxiv">
        <title>Whole Genome Assembly and Annotation of Northern Wild Rice, Zizania palustris L., Supports a Whole Genome Duplication in the Zizania Genus.</title>
        <authorList>
            <person name="Haas M."/>
            <person name="Kono T."/>
            <person name="Macchietto M."/>
            <person name="Millas R."/>
            <person name="McGilp L."/>
            <person name="Shao M."/>
            <person name="Duquette J."/>
            <person name="Hirsch C.N."/>
            <person name="Kimball J."/>
        </authorList>
    </citation>
    <scope>NUCLEOTIDE SEQUENCE</scope>
    <source>
        <tissue evidence="2">Fresh leaf tissue</tissue>
    </source>
</reference>
<evidence type="ECO:0000313" key="3">
    <source>
        <dbReference type="Proteomes" id="UP000729402"/>
    </source>
</evidence>
<reference evidence="2" key="2">
    <citation type="submission" date="2021-02" db="EMBL/GenBank/DDBJ databases">
        <authorList>
            <person name="Kimball J.A."/>
            <person name="Haas M.W."/>
            <person name="Macchietto M."/>
            <person name="Kono T."/>
            <person name="Duquette J."/>
            <person name="Shao M."/>
        </authorList>
    </citation>
    <scope>NUCLEOTIDE SEQUENCE</scope>
    <source>
        <tissue evidence="2">Fresh leaf tissue</tissue>
    </source>
</reference>
<gene>
    <name evidence="2" type="ORF">GUJ93_ZPchr0006g42583</name>
</gene>
<keyword evidence="3" id="KW-1185">Reference proteome</keyword>
<evidence type="ECO:0000313" key="2">
    <source>
        <dbReference type="EMBL" id="KAG8070498.1"/>
    </source>
</evidence>
<proteinExistence type="predicted"/>
<dbReference type="AlphaFoldDB" id="A0A8J5SEE7"/>
<dbReference type="Proteomes" id="UP000729402">
    <property type="component" value="Unassembled WGS sequence"/>
</dbReference>
<accession>A0A8J5SEE7</accession>
<protein>
    <submittedName>
        <fullName evidence="2">Uncharacterized protein</fullName>
    </submittedName>
</protein>
<dbReference type="EMBL" id="JAAALK010000283">
    <property type="protein sequence ID" value="KAG8070498.1"/>
    <property type="molecule type" value="Genomic_DNA"/>
</dbReference>